<dbReference type="SUPFAM" id="SSF46785">
    <property type="entry name" value="Winged helix' DNA-binding domain"/>
    <property type="match status" value="1"/>
</dbReference>
<feature type="domain" description="HTH marR-type" evidence="1">
    <location>
        <begin position="11"/>
        <end position="148"/>
    </location>
</feature>
<proteinExistence type="predicted"/>
<keyword evidence="3" id="KW-1185">Reference proteome</keyword>
<gene>
    <name evidence="2" type="ORF">GCM10012286_62080</name>
</gene>
<reference evidence="3" key="1">
    <citation type="journal article" date="2019" name="Int. J. Syst. Evol. Microbiol.">
        <title>The Global Catalogue of Microorganisms (GCM) 10K type strain sequencing project: providing services to taxonomists for standard genome sequencing and annotation.</title>
        <authorList>
            <consortium name="The Broad Institute Genomics Platform"/>
            <consortium name="The Broad Institute Genome Sequencing Center for Infectious Disease"/>
            <person name="Wu L."/>
            <person name="Ma J."/>
        </authorList>
    </citation>
    <scope>NUCLEOTIDE SEQUENCE [LARGE SCALE GENOMIC DNA]</scope>
    <source>
        <strain evidence="3">CGMCC 4.7349</strain>
    </source>
</reference>
<sequence length="153" mass="16779">MTEAQTSAHGRRASLDALARAAYSLSAADARLRGRATRTPGALSLTHARALRVLAEEGPLPVKRLAERTETTGAATTQLVNGLEQTGYVTRERREGDRRTVVVTLTAAGRQRHREREQLLADALNETLHHLDPRDLDAATEVLRGLAHIYDKL</sequence>
<dbReference type="InterPro" id="IPR036388">
    <property type="entry name" value="WH-like_DNA-bd_sf"/>
</dbReference>
<organism evidence="2 3">
    <name type="scientific">Streptomyces lasiicapitis</name>
    <dbReference type="NCBI Taxonomy" id="1923961"/>
    <lineage>
        <taxon>Bacteria</taxon>
        <taxon>Bacillati</taxon>
        <taxon>Actinomycetota</taxon>
        <taxon>Actinomycetes</taxon>
        <taxon>Kitasatosporales</taxon>
        <taxon>Streptomycetaceae</taxon>
        <taxon>Streptomyces</taxon>
    </lineage>
</organism>
<evidence type="ECO:0000313" key="2">
    <source>
        <dbReference type="EMBL" id="GGO53812.1"/>
    </source>
</evidence>
<dbReference type="Gene3D" id="1.10.10.10">
    <property type="entry name" value="Winged helix-like DNA-binding domain superfamily/Winged helix DNA-binding domain"/>
    <property type="match status" value="1"/>
</dbReference>
<dbReference type="PANTHER" id="PTHR33164">
    <property type="entry name" value="TRANSCRIPTIONAL REGULATOR, MARR FAMILY"/>
    <property type="match status" value="1"/>
</dbReference>
<protein>
    <recommendedName>
        <fullName evidence="1">HTH marR-type domain-containing protein</fullName>
    </recommendedName>
</protein>
<comment type="caution">
    <text evidence="2">The sequence shown here is derived from an EMBL/GenBank/DDBJ whole genome shotgun (WGS) entry which is preliminary data.</text>
</comment>
<dbReference type="InterPro" id="IPR036390">
    <property type="entry name" value="WH_DNA-bd_sf"/>
</dbReference>
<dbReference type="Pfam" id="PF12802">
    <property type="entry name" value="MarR_2"/>
    <property type="match status" value="1"/>
</dbReference>
<dbReference type="Proteomes" id="UP000656881">
    <property type="component" value="Unassembled WGS sequence"/>
</dbReference>
<evidence type="ECO:0000313" key="3">
    <source>
        <dbReference type="Proteomes" id="UP000656881"/>
    </source>
</evidence>
<dbReference type="EMBL" id="BMNG01000015">
    <property type="protein sequence ID" value="GGO53812.1"/>
    <property type="molecule type" value="Genomic_DNA"/>
</dbReference>
<dbReference type="SMART" id="SM00347">
    <property type="entry name" value="HTH_MARR"/>
    <property type="match status" value="1"/>
</dbReference>
<dbReference type="PROSITE" id="PS50995">
    <property type="entry name" value="HTH_MARR_2"/>
    <property type="match status" value="1"/>
</dbReference>
<dbReference type="InterPro" id="IPR039422">
    <property type="entry name" value="MarR/SlyA-like"/>
</dbReference>
<dbReference type="InterPro" id="IPR000835">
    <property type="entry name" value="HTH_MarR-typ"/>
</dbReference>
<dbReference type="PANTHER" id="PTHR33164:SF43">
    <property type="entry name" value="HTH-TYPE TRANSCRIPTIONAL REPRESSOR YETL"/>
    <property type="match status" value="1"/>
</dbReference>
<accession>A0ABQ2MKB9</accession>
<dbReference type="RefSeq" id="WP_164327362.1">
    <property type="nucleotide sequence ID" value="NZ_BMNG01000015.1"/>
</dbReference>
<name>A0ABQ2MKB9_9ACTN</name>
<evidence type="ECO:0000259" key="1">
    <source>
        <dbReference type="PROSITE" id="PS50995"/>
    </source>
</evidence>